<feature type="chain" id="PRO_5044598072" description="C-type lectin domain-containing protein" evidence="1">
    <location>
        <begin position="24"/>
        <end position="159"/>
    </location>
</feature>
<dbReference type="InterPro" id="IPR016187">
    <property type="entry name" value="CTDL_fold"/>
</dbReference>
<proteinExistence type="predicted"/>
<dbReference type="Ensembl" id="ENSATET00000073926.1">
    <property type="protein sequence ID" value="ENSATEP00000074691.1"/>
    <property type="gene ID" value="ENSATEG00000023245.3"/>
</dbReference>
<evidence type="ECO:0000256" key="1">
    <source>
        <dbReference type="SAM" id="SignalP"/>
    </source>
</evidence>
<organism evidence="3 4">
    <name type="scientific">Anabas testudineus</name>
    <name type="common">Climbing perch</name>
    <name type="synonym">Anthias testudineus</name>
    <dbReference type="NCBI Taxonomy" id="64144"/>
    <lineage>
        <taxon>Eukaryota</taxon>
        <taxon>Metazoa</taxon>
        <taxon>Chordata</taxon>
        <taxon>Craniata</taxon>
        <taxon>Vertebrata</taxon>
        <taxon>Euteleostomi</taxon>
        <taxon>Actinopterygii</taxon>
        <taxon>Neopterygii</taxon>
        <taxon>Teleostei</taxon>
        <taxon>Neoteleostei</taxon>
        <taxon>Acanthomorphata</taxon>
        <taxon>Anabantaria</taxon>
        <taxon>Anabantiformes</taxon>
        <taxon>Anabantoidei</taxon>
        <taxon>Anabantidae</taxon>
        <taxon>Anabas</taxon>
    </lineage>
</organism>
<accession>A0A3Q1JL57</accession>
<keyword evidence="4" id="KW-1185">Reference proteome</keyword>
<dbReference type="SMART" id="SM00034">
    <property type="entry name" value="CLECT"/>
    <property type="match status" value="1"/>
</dbReference>
<dbReference type="Pfam" id="PF00059">
    <property type="entry name" value="Lectin_C"/>
    <property type="match status" value="1"/>
</dbReference>
<sequence length="159" mass="17566">MASGLHFIVVLCLTSGLWFGADANCIIRHAHPGWSQFGGKSFQFFNNPLTWSEAERFCISVGGHLAALESPATYHFIRQVIFRATNTYPETWVGGTDGPNEGAWLWIGGPRFAFINWGPGEPNGGRAENCIEINLGGRDYVNDSICDLKKPFVCVKHPH</sequence>
<dbReference type="AlphaFoldDB" id="A0A3Q1JL57"/>
<feature type="signal peptide" evidence="1">
    <location>
        <begin position="1"/>
        <end position="23"/>
    </location>
</feature>
<reference evidence="3 4" key="1">
    <citation type="submission" date="2021-04" db="EMBL/GenBank/DDBJ databases">
        <authorList>
            <consortium name="Wellcome Sanger Institute Data Sharing"/>
        </authorList>
    </citation>
    <scope>NUCLEOTIDE SEQUENCE [LARGE SCALE GENOMIC DNA]</scope>
</reference>
<dbReference type="InterPro" id="IPR050111">
    <property type="entry name" value="C-type_lectin/snaclec_domain"/>
</dbReference>
<dbReference type="InParanoid" id="A0A3Q1JL57"/>
<dbReference type="GeneTree" id="ENSGT00940000164599"/>
<dbReference type="Gene3D" id="3.10.100.10">
    <property type="entry name" value="Mannose-Binding Protein A, subunit A"/>
    <property type="match status" value="1"/>
</dbReference>
<evidence type="ECO:0000313" key="3">
    <source>
        <dbReference type="Ensembl" id="ENSATEP00000033775.2"/>
    </source>
</evidence>
<dbReference type="Ensembl" id="ENSATET00000077421.1">
    <property type="protein sequence ID" value="ENSATEP00000073507.1"/>
    <property type="gene ID" value="ENSATEG00000023245.3"/>
</dbReference>
<keyword evidence="1" id="KW-0732">Signal</keyword>
<evidence type="ECO:0000259" key="2">
    <source>
        <dbReference type="PROSITE" id="PS50041"/>
    </source>
</evidence>
<dbReference type="Ensembl" id="ENSATET00000034264.3">
    <property type="protein sequence ID" value="ENSATEP00000033775.2"/>
    <property type="gene ID" value="ENSATEG00000023245.3"/>
</dbReference>
<protein>
    <recommendedName>
        <fullName evidence="2">C-type lectin domain-containing protein</fullName>
    </recommendedName>
</protein>
<dbReference type="PROSITE" id="PS50041">
    <property type="entry name" value="C_TYPE_LECTIN_2"/>
    <property type="match status" value="1"/>
</dbReference>
<evidence type="ECO:0000313" key="4">
    <source>
        <dbReference type="Proteomes" id="UP000265040"/>
    </source>
</evidence>
<reference evidence="3" key="2">
    <citation type="submission" date="2025-05" db="UniProtKB">
        <authorList>
            <consortium name="Ensembl"/>
        </authorList>
    </citation>
    <scope>IDENTIFICATION</scope>
</reference>
<dbReference type="Proteomes" id="UP000265040">
    <property type="component" value="Chromosome 12"/>
</dbReference>
<dbReference type="SUPFAM" id="SSF56436">
    <property type="entry name" value="C-type lectin-like"/>
    <property type="match status" value="1"/>
</dbReference>
<dbReference type="InterPro" id="IPR001304">
    <property type="entry name" value="C-type_lectin-like"/>
</dbReference>
<dbReference type="InterPro" id="IPR016186">
    <property type="entry name" value="C-type_lectin-like/link_sf"/>
</dbReference>
<dbReference type="CDD" id="cd00037">
    <property type="entry name" value="CLECT"/>
    <property type="match status" value="1"/>
</dbReference>
<name>A0A3Q1JL57_ANATE</name>
<feature type="domain" description="C-type lectin" evidence="2">
    <location>
        <begin position="37"/>
        <end position="155"/>
    </location>
</feature>
<dbReference type="PANTHER" id="PTHR22803">
    <property type="entry name" value="MANNOSE, PHOSPHOLIPASE, LECTIN RECEPTOR RELATED"/>
    <property type="match status" value="1"/>
</dbReference>